<dbReference type="RefSeq" id="WP_158062083.1">
    <property type="nucleotide sequence ID" value="NZ_CP044427.1"/>
</dbReference>
<dbReference type="KEGG" id="serw:FY030_13750"/>
<dbReference type="EMBL" id="CP044427">
    <property type="protein sequence ID" value="QFG69624.1"/>
    <property type="molecule type" value="Genomic_DNA"/>
</dbReference>
<organism evidence="2 3">
    <name type="scientific">Ornithinimicrobium pratense</name>
    <dbReference type="NCBI Taxonomy" id="2593973"/>
    <lineage>
        <taxon>Bacteria</taxon>
        <taxon>Bacillati</taxon>
        <taxon>Actinomycetota</taxon>
        <taxon>Actinomycetes</taxon>
        <taxon>Micrococcales</taxon>
        <taxon>Ornithinimicrobiaceae</taxon>
        <taxon>Ornithinimicrobium</taxon>
    </lineage>
</organism>
<proteinExistence type="predicted"/>
<gene>
    <name evidence="2" type="ORF">FY030_13750</name>
</gene>
<keyword evidence="3" id="KW-1185">Reference proteome</keyword>
<dbReference type="Gene3D" id="1.20.120.450">
    <property type="entry name" value="dinb family like domain"/>
    <property type="match status" value="1"/>
</dbReference>
<dbReference type="NCBIfam" id="TIGR03086">
    <property type="entry name" value="TIGR03086 family metal-binding protein"/>
    <property type="match status" value="1"/>
</dbReference>
<dbReference type="GO" id="GO:0046872">
    <property type="term" value="F:metal ion binding"/>
    <property type="evidence" value="ECO:0007669"/>
    <property type="project" value="InterPro"/>
</dbReference>
<protein>
    <submittedName>
        <fullName evidence="2">TIGR03086 family protein</fullName>
    </submittedName>
</protein>
<dbReference type="InterPro" id="IPR034660">
    <property type="entry name" value="DinB/YfiT-like"/>
</dbReference>
<dbReference type="Proteomes" id="UP000326546">
    <property type="component" value="Chromosome"/>
</dbReference>
<name>A0A5J6V8F5_9MICO</name>
<dbReference type="NCBIfam" id="TIGR03083">
    <property type="entry name" value="maleylpyruvate isomerase family mycothiol-dependent enzyme"/>
    <property type="match status" value="1"/>
</dbReference>
<dbReference type="OrthoDB" id="5185819at2"/>
<evidence type="ECO:0000313" key="3">
    <source>
        <dbReference type="Proteomes" id="UP000326546"/>
    </source>
</evidence>
<accession>A0A5J6V8F5</accession>
<evidence type="ECO:0000313" key="2">
    <source>
        <dbReference type="EMBL" id="QFG69624.1"/>
    </source>
</evidence>
<dbReference type="SUPFAM" id="SSF109854">
    <property type="entry name" value="DinB/YfiT-like putative metalloenzymes"/>
    <property type="match status" value="1"/>
</dbReference>
<dbReference type="Pfam" id="PF11716">
    <property type="entry name" value="MDMPI_N"/>
    <property type="match status" value="1"/>
</dbReference>
<reference evidence="2 3" key="1">
    <citation type="submission" date="2019-09" db="EMBL/GenBank/DDBJ databases">
        <title>Serinicoccus pratensis sp. nov., isolated from meadow soil.</title>
        <authorList>
            <person name="Zhang W."/>
        </authorList>
    </citation>
    <scope>NUCLEOTIDE SEQUENCE [LARGE SCALE GENOMIC DNA]</scope>
    <source>
        <strain evidence="2 3">W204</strain>
    </source>
</reference>
<sequence length="203" mass="22032">MADLTSSMARQVLGAAAAGVSDVVRLLPPGATDEVWSRPTPCADWDLRTLLNHLTVEHLWVPRLLAAETLAEVGDDYDGDMLGSDPPAAWEDAITRSLLAWAQVDDETVPIQMSFGPVTRHEYAQQMVVDLVVHGWDLARAAGLPYDPSPAAVQEALDYERPRLEGGQGWPGIFGQALPAPEDSTDLLDEALALTGRDPRWGR</sequence>
<dbReference type="InterPro" id="IPR017520">
    <property type="entry name" value="CHP03086"/>
</dbReference>
<dbReference type="AlphaFoldDB" id="A0A5J6V8F5"/>
<evidence type="ECO:0000259" key="1">
    <source>
        <dbReference type="Pfam" id="PF11716"/>
    </source>
</evidence>
<dbReference type="InterPro" id="IPR024344">
    <property type="entry name" value="MDMPI_metal-binding"/>
</dbReference>
<dbReference type="InterPro" id="IPR017517">
    <property type="entry name" value="Maleyloyr_isom"/>
</dbReference>
<feature type="domain" description="Mycothiol-dependent maleylpyruvate isomerase metal-binding" evidence="1">
    <location>
        <begin position="30"/>
        <end position="139"/>
    </location>
</feature>